<name>A0A8H8CWJ7_AJECA</name>
<sequence>MALVVIELCESTFHPPHLFIFFSCFLENGDDEYDTCTCAWLYSFGCSVKSRSTCAFSMRTLISSPLPCERKSKWTFWYVFSQIVCGTGLLLLFRSFAAT</sequence>
<evidence type="ECO:0000256" key="1">
    <source>
        <dbReference type="SAM" id="Phobius"/>
    </source>
</evidence>
<comment type="caution">
    <text evidence="2">The sequence shown here is derived from an EMBL/GenBank/DDBJ whole genome shotgun (WGS) entry which is preliminary data.</text>
</comment>
<accession>A0A8H8CWJ7</accession>
<protein>
    <submittedName>
        <fullName evidence="2">Uncharacterized protein</fullName>
    </submittedName>
</protein>
<reference evidence="2 3" key="1">
    <citation type="submission" date="2021-01" db="EMBL/GenBank/DDBJ databases">
        <title>Chromosome-level genome assembly of a human fungal pathogen reveals clustering of transcriptionally co-regulated genes.</title>
        <authorList>
            <person name="Voorhies M."/>
            <person name="Cohen S."/>
            <person name="Shea T.P."/>
            <person name="Petrus S."/>
            <person name="Munoz J.F."/>
            <person name="Poplawski S."/>
            <person name="Goldman W.E."/>
            <person name="Michael T."/>
            <person name="Cuomo C.A."/>
            <person name="Sil A."/>
            <person name="Beyhan S."/>
        </authorList>
    </citation>
    <scope>NUCLEOTIDE SEQUENCE [LARGE SCALE GENOMIC DNA]</scope>
    <source>
        <strain evidence="2 3">G184AR</strain>
    </source>
</reference>
<keyword evidence="1" id="KW-0472">Membrane</keyword>
<dbReference type="AlphaFoldDB" id="A0A8H8CWJ7"/>
<dbReference type="EMBL" id="JAEVHI010000005">
    <property type="protein sequence ID" value="KAG5291378.1"/>
    <property type="molecule type" value="Genomic_DNA"/>
</dbReference>
<keyword evidence="1" id="KW-1133">Transmembrane helix</keyword>
<feature type="transmembrane region" description="Helical" evidence="1">
    <location>
        <begin position="74"/>
        <end position="93"/>
    </location>
</feature>
<gene>
    <name evidence="2" type="ORF">I7I52_08687</name>
</gene>
<evidence type="ECO:0000313" key="2">
    <source>
        <dbReference type="EMBL" id="KAG5291378.1"/>
    </source>
</evidence>
<proteinExistence type="predicted"/>
<evidence type="ECO:0000313" key="3">
    <source>
        <dbReference type="Proteomes" id="UP000670092"/>
    </source>
</evidence>
<organism evidence="2 3">
    <name type="scientific">Ajellomyces capsulatus</name>
    <name type="common">Darling's disease fungus</name>
    <name type="synonym">Histoplasma capsulatum</name>
    <dbReference type="NCBI Taxonomy" id="5037"/>
    <lineage>
        <taxon>Eukaryota</taxon>
        <taxon>Fungi</taxon>
        <taxon>Dikarya</taxon>
        <taxon>Ascomycota</taxon>
        <taxon>Pezizomycotina</taxon>
        <taxon>Eurotiomycetes</taxon>
        <taxon>Eurotiomycetidae</taxon>
        <taxon>Onygenales</taxon>
        <taxon>Ajellomycetaceae</taxon>
        <taxon>Histoplasma</taxon>
    </lineage>
</organism>
<dbReference type="Proteomes" id="UP000670092">
    <property type="component" value="Unassembled WGS sequence"/>
</dbReference>
<dbReference type="VEuPathDB" id="FungiDB:I7I52_08687"/>
<keyword evidence="1" id="KW-0812">Transmembrane</keyword>